<protein>
    <submittedName>
        <fullName evidence="1">Uncharacterized protein</fullName>
    </submittedName>
</protein>
<name>A0A9K3N1Y5_HELAN</name>
<dbReference type="Gramene" id="mRNA:HanXRQr2_Chr11g0515641">
    <property type="protein sequence ID" value="mRNA:HanXRQr2_Chr11g0515641"/>
    <property type="gene ID" value="HanXRQr2_Chr11g0515641"/>
</dbReference>
<organism evidence="1 2">
    <name type="scientific">Helianthus annuus</name>
    <name type="common">Common sunflower</name>
    <dbReference type="NCBI Taxonomy" id="4232"/>
    <lineage>
        <taxon>Eukaryota</taxon>
        <taxon>Viridiplantae</taxon>
        <taxon>Streptophyta</taxon>
        <taxon>Embryophyta</taxon>
        <taxon>Tracheophyta</taxon>
        <taxon>Spermatophyta</taxon>
        <taxon>Magnoliopsida</taxon>
        <taxon>eudicotyledons</taxon>
        <taxon>Gunneridae</taxon>
        <taxon>Pentapetalae</taxon>
        <taxon>asterids</taxon>
        <taxon>campanulids</taxon>
        <taxon>Asterales</taxon>
        <taxon>Asteraceae</taxon>
        <taxon>Asteroideae</taxon>
        <taxon>Heliantheae alliance</taxon>
        <taxon>Heliantheae</taxon>
        <taxon>Helianthus</taxon>
    </lineage>
</organism>
<keyword evidence="2" id="KW-1185">Reference proteome</keyword>
<proteinExistence type="predicted"/>
<reference evidence="1" key="1">
    <citation type="journal article" date="2017" name="Nature">
        <title>The sunflower genome provides insights into oil metabolism, flowering and Asterid evolution.</title>
        <authorList>
            <person name="Badouin H."/>
            <person name="Gouzy J."/>
            <person name="Grassa C.J."/>
            <person name="Murat F."/>
            <person name="Staton S.E."/>
            <person name="Cottret L."/>
            <person name="Lelandais-Briere C."/>
            <person name="Owens G.L."/>
            <person name="Carrere S."/>
            <person name="Mayjonade B."/>
            <person name="Legrand L."/>
            <person name="Gill N."/>
            <person name="Kane N.C."/>
            <person name="Bowers J.E."/>
            <person name="Hubner S."/>
            <person name="Bellec A."/>
            <person name="Berard A."/>
            <person name="Berges H."/>
            <person name="Blanchet N."/>
            <person name="Boniface M.C."/>
            <person name="Brunel D."/>
            <person name="Catrice O."/>
            <person name="Chaidir N."/>
            <person name="Claudel C."/>
            <person name="Donnadieu C."/>
            <person name="Faraut T."/>
            <person name="Fievet G."/>
            <person name="Helmstetter N."/>
            <person name="King M."/>
            <person name="Knapp S.J."/>
            <person name="Lai Z."/>
            <person name="Le Paslier M.C."/>
            <person name="Lippi Y."/>
            <person name="Lorenzon L."/>
            <person name="Mandel J.R."/>
            <person name="Marage G."/>
            <person name="Marchand G."/>
            <person name="Marquand E."/>
            <person name="Bret-Mestries E."/>
            <person name="Morien E."/>
            <person name="Nambeesan S."/>
            <person name="Nguyen T."/>
            <person name="Pegot-Espagnet P."/>
            <person name="Pouilly N."/>
            <person name="Raftis F."/>
            <person name="Sallet E."/>
            <person name="Schiex T."/>
            <person name="Thomas J."/>
            <person name="Vandecasteele C."/>
            <person name="Vares D."/>
            <person name="Vear F."/>
            <person name="Vautrin S."/>
            <person name="Crespi M."/>
            <person name="Mangin B."/>
            <person name="Burke J.M."/>
            <person name="Salse J."/>
            <person name="Munos S."/>
            <person name="Vincourt P."/>
            <person name="Rieseberg L.H."/>
            <person name="Langlade N.B."/>
        </authorList>
    </citation>
    <scope>NUCLEOTIDE SEQUENCE</scope>
    <source>
        <tissue evidence="1">Leaves</tissue>
    </source>
</reference>
<gene>
    <name evidence="1" type="ORF">HanXRQr2_Chr11g0515641</name>
</gene>
<reference evidence="1" key="2">
    <citation type="submission" date="2020-06" db="EMBL/GenBank/DDBJ databases">
        <title>Helianthus annuus Genome sequencing and assembly Release 2.</title>
        <authorList>
            <person name="Gouzy J."/>
            <person name="Langlade N."/>
            <person name="Munos S."/>
        </authorList>
    </citation>
    <scope>NUCLEOTIDE SEQUENCE</scope>
    <source>
        <tissue evidence="1">Leaves</tissue>
    </source>
</reference>
<accession>A0A9K3N1Y5</accession>
<dbReference type="EMBL" id="MNCJ02000326">
    <property type="protein sequence ID" value="KAF5784102.1"/>
    <property type="molecule type" value="Genomic_DNA"/>
</dbReference>
<comment type="caution">
    <text evidence="1">The sequence shown here is derived from an EMBL/GenBank/DDBJ whole genome shotgun (WGS) entry which is preliminary data.</text>
</comment>
<dbReference type="AlphaFoldDB" id="A0A9K3N1Y5"/>
<evidence type="ECO:0000313" key="2">
    <source>
        <dbReference type="Proteomes" id="UP000215914"/>
    </source>
</evidence>
<dbReference type="Proteomes" id="UP000215914">
    <property type="component" value="Unassembled WGS sequence"/>
</dbReference>
<sequence>MLVSTVLVGSDEFFLNGFSWLLKIVPSWTSDEDFKDALRKAGLM</sequence>
<evidence type="ECO:0000313" key="1">
    <source>
        <dbReference type="EMBL" id="KAF5784102.1"/>
    </source>
</evidence>